<feature type="chain" id="PRO_5016468317" evidence="1">
    <location>
        <begin position="24"/>
        <end position="144"/>
    </location>
</feature>
<keyword evidence="1" id="KW-0732">Signal</keyword>
<dbReference type="EMBL" id="PSRQ01000012">
    <property type="protein sequence ID" value="PWU24102.1"/>
    <property type="molecule type" value="Genomic_DNA"/>
</dbReference>
<proteinExistence type="predicted"/>
<evidence type="ECO:0000313" key="2">
    <source>
        <dbReference type="EMBL" id="PWU24102.1"/>
    </source>
</evidence>
<comment type="caution">
    <text evidence="2">The sequence shown here is derived from an EMBL/GenBank/DDBJ whole genome shotgun (WGS) entry which is preliminary data.</text>
</comment>
<gene>
    <name evidence="2" type="ORF">C5B42_00630</name>
</gene>
<evidence type="ECO:0000256" key="1">
    <source>
        <dbReference type="SAM" id="SignalP"/>
    </source>
</evidence>
<dbReference type="Proteomes" id="UP000246104">
    <property type="component" value="Unassembled WGS sequence"/>
</dbReference>
<protein>
    <submittedName>
        <fullName evidence="2">Uncharacterized protein</fullName>
    </submittedName>
</protein>
<organism evidence="2 3">
    <name type="scientific">Candidatus Cerribacteria bacterium 'Amazon FNV 2010 28 9'</name>
    <dbReference type="NCBI Taxonomy" id="2081795"/>
    <lineage>
        <taxon>Bacteria</taxon>
        <taxon>Candidatus Cerribacteria</taxon>
    </lineage>
</organism>
<accession>A0A317JRG0</accession>
<feature type="signal peptide" evidence="1">
    <location>
        <begin position="1"/>
        <end position="23"/>
    </location>
</feature>
<evidence type="ECO:0000313" key="3">
    <source>
        <dbReference type="Proteomes" id="UP000246104"/>
    </source>
</evidence>
<sequence>MKKALLISIFSLFSLVFAAPVFAADITCNNRCQVDQDCGAGYGCFVGVCRAVACPSSTTCGCAPAATTTPVVTPLPIIQIIQPTSTPKATIIATASARVQKTPTTGFDGMSVVELALGSGVMGLVAKYVAESNILKPLEFEKQD</sequence>
<name>A0A317JRG0_9BACT</name>
<reference evidence="2 3" key="1">
    <citation type="submission" date="2018-02" db="EMBL/GenBank/DDBJ databases">
        <title>Genomic Reconstructions from Amazon Rainforest and Pasture Soil Reveal Novel Insights into the Physiology of Candidate Phyla in Tropical Sites.</title>
        <authorList>
            <person name="Kroeger M.E."/>
            <person name="Delmont T."/>
            <person name="Eren A.M."/>
            <person name="Guo J."/>
            <person name="Meyer K.M."/>
            <person name="Khan K."/>
            <person name="Rodrigues J.L.M."/>
            <person name="Bohannan B.J.M."/>
            <person name="Tringe S."/>
            <person name="Borges C.D."/>
            <person name="Tiedje J."/>
            <person name="Tsai S.M."/>
            <person name="Nusslein K."/>
        </authorList>
    </citation>
    <scope>NUCLEOTIDE SEQUENCE [LARGE SCALE GENOMIC DNA]</scope>
    <source>
        <strain evidence="2">Amazon FNV 2010 28 9</strain>
    </source>
</reference>
<dbReference type="AlphaFoldDB" id="A0A317JRG0"/>